<dbReference type="WBParaSite" id="MBELARI_LOCUS5999">
    <property type="protein sequence ID" value="MBELARI_LOCUS5999"/>
    <property type="gene ID" value="MBELARI_LOCUS5999"/>
</dbReference>
<feature type="signal peptide" evidence="1">
    <location>
        <begin position="1"/>
        <end position="18"/>
    </location>
</feature>
<protein>
    <submittedName>
        <fullName evidence="3">Uncharacterized protein</fullName>
    </submittedName>
</protein>
<keyword evidence="1" id="KW-0732">Signal</keyword>
<evidence type="ECO:0000313" key="2">
    <source>
        <dbReference type="Proteomes" id="UP000887575"/>
    </source>
</evidence>
<sequence>MIFSVILPFFALFSKSEAVRCRTCVEVSNGGCVAFEDCGNSYCVYEHITSNQMSIVRRSCQAGIQYKFDDGSVIDVLNRCVRKKTATHNYEIRICNDADYCNDQCEQAPGISLRRCHNCLAQNVNDCTGSTCFGRFCTYERRLENGLLRIEKGCTNETFLMLPDGNRLTDLNTCETRSYHQNGLFVGKLCDNGDYCNGQCVNPINPDEKTLQCSECQADNALDCNSGHMCTGKYCVFVREETPNSISVRRTCSNEGSWEFPDYTRTRTINDCESRTIRDVNYLVEVCNTGNNCANLCVQQPVLTTRPYNDPQVTCYMCSSSGADCYSGECRGNYCYYFLVYDRTSGQARSQRGCSAQRELELDDQAIDAYGSCKQLAQGDRIILANTCNSMNHCDSGCTQLAATLTREVVCTNCQSQGTSCQGSPCAGKYCYYYREFDSINGNFVHRGCSDQESRLLPNGKMSQGYGQCDYGNIGSTTFVFNSCNSTNFCDTLCQSAPFPLTTSTASWTTEYNRDKGVSNLSLFISMMISFWVMIVLH</sequence>
<dbReference type="Proteomes" id="UP000887575">
    <property type="component" value="Unassembled WGS sequence"/>
</dbReference>
<proteinExistence type="predicted"/>
<organism evidence="2 3">
    <name type="scientific">Mesorhabditis belari</name>
    <dbReference type="NCBI Taxonomy" id="2138241"/>
    <lineage>
        <taxon>Eukaryota</taxon>
        <taxon>Metazoa</taxon>
        <taxon>Ecdysozoa</taxon>
        <taxon>Nematoda</taxon>
        <taxon>Chromadorea</taxon>
        <taxon>Rhabditida</taxon>
        <taxon>Rhabditina</taxon>
        <taxon>Rhabditomorpha</taxon>
        <taxon>Rhabditoidea</taxon>
        <taxon>Rhabditidae</taxon>
        <taxon>Mesorhabditinae</taxon>
        <taxon>Mesorhabditis</taxon>
    </lineage>
</organism>
<keyword evidence="2" id="KW-1185">Reference proteome</keyword>
<reference evidence="3" key="1">
    <citation type="submission" date="2024-02" db="UniProtKB">
        <authorList>
            <consortium name="WormBaseParasite"/>
        </authorList>
    </citation>
    <scope>IDENTIFICATION</scope>
</reference>
<accession>A0AAF3FG34</accession>
<dbReference type="AlphaFoldDB" id="A0AAF3FG34"/>
<evidence type="ECO:0000313" key="3">
    <source>
        <dbReference type="WBParaSite" id="MBELARI_LOCUS5999"/>
    </source>
</evidence>
<feature type="chain" id="PRO_5042268878" evidence="1">
    <location>
        <begin position="19"/>
        <end position="538"/>
    </location>
</feature>
<evidence type="ECO:0000256" key="1">
    <source>
        <dbReference type="SAM" id="SignalP"/>
    </source>
</evidence>
<name>A0AAF3FG34_9BILA</name>